<keyword evidence="3" id="KW-0238">DNA-binding</keyword>
<dbReference type="InterPro" id="IPR036388">
    <property type="entry name" value="WH-like_DNA-bd_sf"/>
</dbReference>
<sequence length="129" mass="14383">MKDLEAALHSLGPLEGRLMQALWRGELAEAFTVAQVRDRLLPELAYTTVMTTLSRLARKGLLAVVHRPGTRAAHYSVGATPGEYLVELSRRHAKLLRERYGHRALAAFAAELDALSPDDVRRLQRLAED</sequence>
<reference evidence="5 6" key="1">
    <citation type="submission" date="2020-10" db="EMBL/GenBank/DDBJ databases">
        <title>Ca. Dormibacterota MAGs.</title>
        <authorList>
            <person name="Montgomery K."/>
        </authorList>
    </citation>
    <scope>NUCLEOTIDE SEQUENCE [LARGE SCALE GENOMIC DNA]</scope>
    <source>
        <strain evidence="5">Mitchell_Peninsula_5</strain>
    </source>
</reference>
<keyword evidence="4" id="KW-0804">Transcription</keyword>
<dbReference type="GO" id="GO:0003677">
    <property type="term" value="F:DNA binding"/>
    <property type="evidence" value="ECO:0007669"/>
    <property type="project" value="UniProtKB-KW"/>
</dbReference>
<dbReference type="Proteomes" id="UP000614410">
    <property type="component" value="Unassembled WGS sequence"/>
</dbReference>
<dbReference type="Pfam" id="PF03965">
    <property type="entry name" value="Penicillinase_R"/>
    <property type="match status" value="1"/>
</dbReference>
<dbReference type="InterPro" id="IPR036390">
    <property type="entry name" value="WH_DNA-bd_sf"/>
</dbReference>
<dbReference type="Gene3D" id="1.10.10.10">
    <property type="entry name" value="Winged helix-like DNA-binding domain superfamily/Winged helix DNA-binding domain"/>
    <property type="match status" value="1"/>
</dbReference>
<dbReference type="EMBL" id="JAEKNN010000034">
    <property type="protein sequence ID" value="MBJ7609285.1"/>
    <property type="molecule type" value="Genomic_DNA"/>
</dbReference>
<evidence type="ECO:0000256" key="1">
    <source>
        <dbReference type="ARBA" id="ARBA00011046"/>
    </source>
</evidence>
<gene>
    <name evidence="5" type="ORF">JF887_07620</name>
</gene>
<accession>A0A934KP22</accession>
<dbReference type="SUPFAM" id="SSF46785">
    <property type="entry name" value="Winged helix' DNA-binding domain"/>
    <property type="match status" value="1"/>
</dbReference>
<keyword evidence="2" id="KW-0805">Transcription regulation</keyword>
<evidence type="ECO:0000256" key="3">
    <source>
        <dbReference type="ARBA" id="ARBA00023125"/>
    </source>
</evidence>
<proteinExistence type="inferred from homology"/>
<dbReference type="GO" id="GO:0045892">
    <property type="term" value="P:negative regulation of DNA-templated transcription"/>
    <property type="evidence" value="ECO:0007669"/>
    <property type="project" value="InterPro"/>
</dbReference>
<protein>
    <submittedName>
        <fullName evidence="5">BlaI/MecI/CopY family transcriptional regulator</fullName>
    </submittedName>
</protein>
<dbReference type="AlphaFoldDB" id="A0A934KP22"/>
<evidence type="ECO:0000313" key="6">
    <source>
        <dbReference type="Proteomes" id="UP000614410"/>
    </source>
</evidence>
<name>A0A934KP22_9BACT</name>
<evidence type="ECO:0000256" key="4">
    <source>
        <dbReference type="ARBA" id="ARBA00023163"/>
    </source>
</evidence>
<comment type="caution">
    <text evidence="5">The sequence shown here is derived from an EMBL/GenBank/DDBJ whole genome shotgun (WGS) entry which is preliminary data.</text>
</comment>
<evidence type="ECO:0000313" key="5">
    <source>
        <dbReference type="EMBL" id="MBJ7609285.1"/>
    </source>
</evidence>
<comment type="similarity">
    <text evidence="1">Belongs to the BlaI transcriptional regulatory family.</text>
</comment>
<evidence type="ECO:0000256" key="2">
    <source>
        <dbReference type="ARBA" id="ARBA00023015"/>
    </source>
</evidence>
<dbReference type="InterPro" id="IPR005650">
    <property type="entry name" value="BlaI_family"/>
</dbReference>
<organism evidence="5 6">
    <name type="scientific">Candidatus Amunia macphersoniae</name>
    <dbReference type="NCBI Taxonomy" id="3127014"/>
    <lineage>
        <taxon>Bacteria</taxon>
        <taxon>Bacillati</taxon>
        <taxon>Candidatus Dormiibacterota</taxon>
        <taxon>Candidatus Dormibacteria</taxon>
        <taxon>Candidatus Aeolococcales</taxon>
        <taxon>Candidatus Aeolococcaceae</taxon>
        <taxon>Candidatus Amunia</taxon>
    </lineage>
</organism>